<dbReference type="SUPFAM" id="SSF55811">
    <property type="entry name" value="Nudix"/>
    <property type="match status" value="1"/>
</dbReference>
<dbReference type="PROSITE" id="PS00893">
    <property type="entry name" value="NUDIX_BOX"/>
    <property type="match status" value="1"/>
</dbReference>
<evidence type="ECO:0000313" key="5">
    <source>
        <dbReference type="EMBL" id="PMR78881.1"/>
    </source>
</evidence>
<dbReference type="EMBL" id="PNRG01000032">
    <property type="protein sequence ID" value="PMR78881.1"/>
    <property type="molecule type" value="Genomic_DNA"/>
</dbReference>
<dbReference type="InterPro" id="IPR020084">
    <property type="entry name" value="NUDIX_hydrolase_CS"/>
</dbReference>
<evidence type="ECO:0000313" key="6">
    <source>
        <dbReference type="Proteomes" id="UP000235547"/>
    </source>
</evidence>
<name>A0A2N7UER4_9GAMM</name>
<dbReference type="InterPro" id="IPR020476">
    <property type="entry name" value="Nudix_hydrolase"/>
</dbReference>
<dbReference type="PANTHER" id="PTHR43736:SF1">
    <property type="entry name" value="DIHYDRONEOPTERIN TRIPHOSPHATE DIPHOSPHATASE"/>
    <property type="match status" value="1"/>
</dbReference>
<dbReference type="PANTHER" id="PTHR43736">
    <property type="entry name" value="ADP-RIBOSE PYROPHOSPHATASE"/>
    <property type="match status" value="1"/>
</dbReference>
<organism evidence="5 6">
    <name type="scientific">Halomonas urumqiensis</name>
    <dbReference type="NCBI Taxonomy" id="1684789"/>
    <lineage>
        <taxon>Bacteria</taxon>
        <taxon>Pseudomonadati</taxon>
        <taxon>Pseudomonadota</taxon>
        <taxon>Gammaproteobacteria</taxon>
        <taxon>Oceanospirillales</taxon>
        <taxon>Halomonadaceae</taxon>
        <taxon>Halomonas</taxon>
    </lineage>
</organism>
<evidence type="ECO:0000256" key="1">
    <source>
        <dbReference type="ARBA" id="ARBA00001946"/>
    </source>
</evidence>
<protein>
    <recommendedName>
        <fullName evidence="4">Nudix hydrolase domain-containing protein</fullName>
    </recommendedName>
</protein>
<dbReference type="InterPro" id="IPR000086">
    <property type="entry name" value="NUDIX_hydrolase_dom"/>
</dbReference>
<comment type="caution">
    <text evidence="5">The sequence shown here is derived from an EMBL/GenBank/DDBJ whole genome shotgun (WGS) entry which is preliminary data.</text>
</comment>
<dbReference type="PRINTS" id="PR00502">
    <property type="entry name" value="NUDIXFAMILY"/>
</dbReference>
<dbReference type="OrthoDB" id="9791228at2"/>
<sequence>MPEDVDASMIHPMPAVAAALVHQGKVLMVRRARPPNAGRLAFPGGKVEPGETVAEAVERELTEETGIRGRAGEVFEVLDMIERDERGRLLSHFVLVILELHWRSGRGVAASDAQEVLWLDHAALMAAGDEVCEGAKRIAISRLWAHTREE</sequence>
<gene>
    <name evidence="5" type="ORF">C1H70_14050</name>
</gene>
<dbReference type="PROSITE" id="PS51462">
    <property type="entry name" value="NUDIX"/>
    <property type="match status" value="1"/>
</dbReference>
<accession>A0A2N7UER4</accession>
<dbReference type="RefSeq" id="WP_102588976.1">
    <property type="nucleotide sequence ID" value="NZ_BNAE01000001.1"/>
</dbReference>
<evidence type="ECO:0000259" key="4">
    <source>
        <dbReference type="PROSITE" id="PS51462"/>
    </source>
</evidence>
<dbReference type="Proteomes" id="UP000235547">
    <property type="component" value="Unassembled WGS sequence"/>
</dbReference>
<reference evidence="5 6" key="1">
    <citation type="submission" date="2018-01" db="EMBL/GenBank/DDBJ databases">
        <title>Halomonas endophytica sp. nov., isolated from storage liquid in the stems of Populus euphratica.</title>
        <authorList>
            <person name="Chen C."/>
        </authorList>
    </citation>
    <scope>NUCLEOTIDE SEQUENCE [LARGE SCALE GENOMIC DNA]</scope>
    <source>
        <strain evidence="5 6">BZ-SZ-XJ27</strain>
    </source>
</reference>
<evidence type="ECO:0000256" key="3">
    <source>
        <dbReference type="RuleBase" id="RU003476"/>
    </source>
</evidence>
<keyword evidence="6" id="KW-1185">Reference proteome</keyword>
<keyword evidence="2 3" id="KW-0378">Hydrolase</keyword>
<dbReference type="InterPro" id="IPR015797">
    <property type="entry name" value="NUDIX_hydrolase-like_dom_sf"/>
</dbReference>
<comment type="cofactor">
    <cofactor evidence="1">
        <name>Mg(2+)</name>
        <dbReference type="ChEBI" id="CHEBI:18420"/>
    </cofactor>
</comment>
<dbReference type="Pfam" id="PF00293">
    <property type="entry name" value="NUDIX"/>
    <property type="match status" value="1"/>
</dbReference>
<dbReference type="AlphaFoldDB" id="A0A2N7UER4"/>
<comment type="similarity">
    <text evidence="3">Belongs to the Nudix hydrolase family.</text>
</comment>
<proteinExistence type="inferred from homology"/>
<feature type="domain" description="Nudix hydrolase" evidence="4">
    <location>
        <begin position="11"/>
        <end position="150"/>
    </location>
</feature>
<dbReference type="Gene3D" id="3.90.79.10">
    <property type="entry name" value="Nucleoside Triphosphate Pyrophosphohydrolase"/>
    <property type="match status" value="1"/>
</dbReference>
<dbReference type="GO" id="GO:0016787">
    <property type="term" value="F:hydrolase activity"/>
    <property type="evidence" value="ECO:0007669"/>
    <property type="project" value="UniProtKB-KW"/>
</dbReference>
<dbReference type="CDD" id="cd04673">
    <property type="entry name" value="NUDIX_ADPRase"/>
    <property type="match status" value="1"/>
</dbReference>
<evidence type="ECO:0000256" key="2">
    <source>
        <dbReference type="ARBA" id="ARBA00022801"/>
    </source>
</evidence>